<dbReference type="GO" id="GO:0004045">
    <property type="term" value="F:peptidyl-tRNA hydrolase activity"/>
    <property type="evidence" value="ECO:0007669"/>
    <property type="project" value="UniProtKB-UniRule"/>
</dbReference>
<dbReference type="GO" id="GO:0006515">
    <property type="term" value="P:protein quality control for misfolded or incompletely synthesized proteins"/>
    <property type="evidence" value="ECO:0007669"/>
    <property type="project" value="UniProtKB-UniRule"/>
</dbReference>
<comment type="catalytic activity">
    <reaction evidence="7">
        <text>an N-acyl-L-alpha-aminoacyl-tRNA + H2O = an N-acyl-L-amino acid + a tRNA + H(+)</text>
        <dbReference type="Rhea" id="RHEA:54448"/>
        <dbReference type="Rhea" id="RHEA-COMP:10123"/>
        <dbReference type="Rhea" id="RHEA-COMP:13883"/>
        <dbReference type="ChEBI" id="CHEBI:15377"/>
        <dbReference type="ChEBI" id="CHEBI:15378"/>
        <dbReference type="ChEBI" id="CHEBI:59874"/>
        <dbReference type="ChEBI" id="CHEBI:78442"/>
        <dbReference type="ChEBI" id="CHEBI:138191"/>
        <dbReference type="EC" id="3.1.1.29"/>
    </reaction>
</comment>
<evidence type="ECO:0000256" key="4">
    <source>
        <dbReference type="ARBA" id="ARBA00022884"/>
    </source>
</evidence>
<feature type="active site" description="Proton acceptor" evidence="7">
    <location>
        <position position="21"/>
    </location>
</feature>
<evidence type="ECO:0000256" key="7">
    <source>
        <dbReference type="HAMAP-Rule" id="MF_00083"/>
    </source>
</evidence>
<feature type="binding site" evidence="7">
    <location>
        <position position="16"/>
    </location>
    <ligand>
        <name>tRNA</name>
        <dbReference type="ChEBI" id="CHEBI:17843"/>
    </ligand>
</feature>
<gene>
    <name evidence="7 8" type="primary">pth</name>
    <name evidence="8" type="ORF">SLY_0416</name>
</gene>
<dbReference type="HAMAP" id="MF_00083">
    <property type="entry name" value="Pept_tRNA_hydro_bact"/>
    <property type="match status" value="1"/>
</dbReference>
<organism evidence="8 9">
    <name type="scientific">Strawberry lethal yellows phytoplasma (CPA) str. NZSb11</name>
    <dbReference type="NCBI Taxonomy" id="980422"/>
    <lineage>
        <taxon>Bacteria</taxon>
        <taxon>Bacillati</taxon>
        <taxon>Mycoplasmatota</taxon>
        <taxon>Mollicutes</taxon>
        <taxon>Acholeplasmatales</taxon>
        <taxon>Acholeplasmataceae</taxon>
        <taxon>Candidatus Phytoplasma</taxon>
        <taxon>16SrXII (Stolbur group)</taxon>
    </lineage>
</organism>
<dbReference type="EMBL" id="CP002548">
    <property type="protein sequence ID" value="AGL90336.1"/>
    <property type="molecule type" value="Genomic_DNA"/>
</dbReference>
<comment type="function">
    <text evidence="7">Hydrolyzes ribosome-free peptidyl-tRNAs (with 1 or more amino acids incorporated), which drop off the ribosome during protein synthesis, or as a result of ribosome stalling.</text>
</comment>
<proteinExistence type="inferred from homology"/>
<evidence type="ECO:0000256" key="1">
    <source>
        <dbReference type="ARBA" id="ARBA00013260"/>
    </source>
</evidence>
<dbReference type="PROSITE" id="PS01196">
    <property type="entry name" value="PEPT_TRNA_HYDROL_2"/>
    <property type="match status" value="1"/>
</dbReference>
<dbReference type="AlphaFoldDB" id="R4RPC7"/>
<keyword evidence="2 7" id="KW-0820">tRNA-binding</keyword>
<dbReference type="PANTHER" id="PTHR17224:SF1">
    <property type="entry name" value="PEPTIDYL-TRNA HYDROLASE"/>
    <property type="match status" value="1"/>
</dbReference>
<comment type="function">
    <text evidence="7">Catalyzes the release of premature peptidyl moieties from peptidyl-tRNA molecules trapped in stalled 50S ribosomal subunits, and thus maintains levels of free tRNAs and 50S ribosomes.</text>
</comment>
<dbReference type="KEGG" id="nzs:SLY_0416"/>
<protein>
    <recommendedName>
        <fullName evidence="6 7">Peptidyl-tRNA hydrolase</fullName>
        <shortName evidence="7">Pth</shortName>
        <ecNumber evidence="1 7">3.1.1.29</ecNumber>
    </recommendedName>
</protein>
<sequence length="190" mass="21904">MMKKIIIGLGNPGKEFQNTYHNVGFLALESFLKNNKHQMIPNSYQGHLYQIQLNNCISFLVKPQMYMNSSGKVVKKILDAYQIKIEDILVILDDIYLPEGKIKLRPQGGHAGHNGLRNIIECCNTNKFKRLKIGVGYDSNIPLNQYLLTPFNLHQKKQILQNIDKIHEIMSKFIQGISFNNLMNQYNVIK</sequence>
<dbReference type="SUPFAM" id="SSF53178">
    <property type="entry name" value="Peptidyl-tRNA hydrolase-like"/>
    <property type="match status" value="1"/>
</dbReference>
<feature type="site" description="Discriminates between blocked and unblocked aminoacyl-tRNA" evidence="7">
    <location>
        <position position="11"/>
    </location>
</feature>
<feature type="binding site" evidence="7">
    <location>
        <position position="114"/>
    </location>
    <ligand>
        <name>tRNA</name>
        <dbReference type="ChEBI" id="CHEBI:17843"/>
    </ligand>
</feature>
<dbReference type="GO" id="GO:0000049">
    <property type="term" value="F:tRNA binding"/>
    <property type="evidence" value="ECO:0007669"/>
    <property type="project" value="UniProtKB-UniRule"/>
</dbReference>
<dbReference type="CDD" id="cd00462">
    <property type="entry name" value="PTH"/>
    <property type="match status" value="1"/>
</dbReference>
<dbReference type="InterPro" id="IPR001328">
    <property type="entry name" value="Pept_tRNA_hydro"/>
</dbReference>
<feature type="binding site" evidence="7">
    <location>
        <position position="68"/>
    </location>
    <ligand>
        <name>tRNA</name>
        <dbReference type="ChEBI" id="CHEBI:17843"/>
    </ligand>
</feature>
<dbReference type="PATRIC" id="fig|980422.3.peg.387"/>
<evidence type="ECO:0000313" key="8">
    <source>
        <dbReference type="EMBL" id="AGL90336.1"/>
    </source>
</evidence>
<keyword evidence="7" id="KW-0963">Cytoplasm</keyword>
<dbReference type="Proteomes" id="UP000013941">
    <property type="component" value="Chromosome"/>
</dbReference>
<reference evidence="8 9" key="1">
    <citation type="journal article" date="2013" name="BMC Genomics">
        <title>Comparison of the complete genome sequence of two closely related isolates of 'Candidatus Phytoplasma australiense' reveals genome plasticity.</title>
        <authorList>
            <person name="Andersen M.T."/>
            <person name="Liefting L.W."/>
            <person name="Havukkala I."/>
            <person name="Beever R.E."/>
        </authorList>
    </citation>
    <scope>NUCLEOTIDE SEQUENCE [LARGE SCALE GENOMIC DNA]</scope>
    <source>
        <strain evidence="8 9">NZSb11</strain>
    </source>
</reference>
<comment type="similarity">
    <text evidence="5 7">Belongs to the PTH family.</text>
</comment>
<keyword evidence="9" id="KW-1185">Reference proteome</keyword>
<comment type="subcellular location">
    <subcellularLocation>
        <location evidence="7">Cytoplasm</location>
    </subcellularLocation>
</comment>
<dbReference type="RefSeq" id="WP_015637908.1">
    <property type="nucleotide sequence ID" value="NC_021236.1"/>
</dbReference>
<name>R4RPC7_PHYAS</name>
<dbReference type="GO" id="GO:0005737">
    <property type="term" value="C:cytoplasm"/>
    <property type="evidence" value="ECO:0007669"/>
    <property type="project" value="UniProtKB-SubCell"/>
</dbReference>
<evidence type="ECO:0000256" key="6">
    <source>
        <dbReference type="ARBA" id="ARBA00050038"/>
    </source>
</evidence>
<dbReference type="GO" id="GO:0072344">
    <property type="term" value="P:rescue of stalled ribosome"/>
    <property type="evidence" value="ECO:0007669"/>
    <property type="project" value="UniProtKB-UniRule"/>
</dbReference>
<dbReference type="NCBIfam" id="TIGR00447">
    <property type="entry name" value="pth"/>
    <property type="match status" value="1"/>
</dbReference>
<evidence type="ECO:0000256" key="2">
    <source>
        <dbReference type="ARBA" id="ARBA00022555"/>
    </source>
</evidence>
<dbReference type="PANTHER" id="PTHR17224">
    <property type="entry name" value="PEPTIDYL-TRNA HYDROLASE"/>
    <property type="match status" value="1"/>
</dbReference>
<dbReference type="Gene3D" id="3.40.50.1470">
    <property type="entry name" value="Peptidyl-tRNA hydrolase"/>
    <property type="match status" value="1"/>
</dbReference>
<dbReference type="InterPro" id="IPR036416">
    <property type="entry name" value="Pept_tRNA_hydro_sf"/>
</dbReference>
<keyword evidence="4 7" id="KW-0694">RNA-binding</keyword>
<evidence type="ECO:0000313" key="9">
    <source>
        <dbReference type="Proteomes" id="UP000013941"/>
    </source>
</evidence>
<accession>R4RPC7</accession>
<evidence type="ECO:0000256" key="5">
    <source>
        <dbReference type="ARBA" id="ARBA00038063"/>
    </source>
</evidence>
<comment type="subunit">
    <text evidence="7">Monomer.</text>
</comment>
<feature type="binding site" evidence="7">
    <location>
        <position position="66"/>
    </location>
    <ligand>
        <name>tRNA</name>
        <dbReference type="ChEBI" id="CHEBI:17843"/>
    </ligand>
</feature>
<feature type="site" description="Stabilizes the basic form of H active site to accept a proton" evidence="7">
    <location>
        <position position="93"/>
    </location>
</feature>
<dbReference type="HOGENOM" id="CLU_062456_4_1_14"/>
<evidence type="ECO:0000256" key="3">
    <source>
        <dbReference type="ARBA" id="ARBA00022801"/>
    </source>
</evidence>
<dbReference type="Pfam" id="PF01195">
    <property type="entry name" value="Pept_tRNA_hydro"/>
    <property type="match status" value="1"/>
</dbReference>
<keyword evidence="3 7" id="KW-0378">Hydrolase</keyword>
<dbReference type="InterPro" id="IPR018171">
    <property type="entry name" value="Pept_tRNA_hydro_CS"/>
</dbReference>
<dbReference type="EC" id="3.1.1.29" evidence="1 7"/>